<dbReference type="AlphaFoldDB" id="A0A1Z3N9E6"/>
<dbReference type="RefSeq" id="WP_088565583.1">
    <property type="nucleotide sequence ID" value="NZ_CP020946.1"/>
</dbReference>
<feature type="domain" description="Peptidase M1 membrane alanine aminopeptidase" evidence="1">
    <location>
        <begin position="286"/>
        <end position="427"/>
    </location>
</feature>
<dbReference type="EMBL" id="CP020946">
    <property type="protein sequence ID" value="ASD64098.1"/>
    <property type="molecule type" value="Genomic_DNA"/>
</dbReference>
<keyword evidence="2" id="KW-0031">Aminopeptidase</keyword>
<dbReference type="Pfam" id="PF01433">
    <property type="entry name" value="Peptidase_M1"/>
    <property type="match status" value="1"/>
</dbReference>
<dbReference type="Gene3D" id="1.10.390.10">
    <property type="entry name" value="Neutral Protease Domain 2"/>
    <property type="match status" value="1"/>
</dbReference>
<keyword evidence="2" id="KW-0645">Protease</keyword>
<dbReference type="PANTHER" id="PTHR45726:SF3">
    <property type="entry name" value="LEUKOTRIENE A-4 HYDROLASE"/>
    <property type="match status" value="1"/>
</dbReference>
<reference evidence="2 3" key="1">
    <citation type="submission" date="2017-04" db="EMBL/GenBank/DDBJ databases">
        <title>Whole genome sequence of Bdellovibrio bacteriovorus strain SSB218315.</title>
        <authorList>
            <person name="Oyedara O."/>
            <person name="Rodriguez-Perez M.A."/>
        </authorList>
    </citation>
    <scope>NUCLEOTIDE SEQUENCE [LARGE SCALE GENOMIC DNA]</scope>
    <source>
        <strain evidence="2 3">SSB218315</strain>
    </source>
</reference>
<accession>A0A1Z3N9E6</accession>
<dbReference type="PANTHER" id="PTHR45726">
    <property type="entry name" value="LEUKOTRIENE A-4 HYDROLASE"/>
    <property type="match status" value="1"/>
</dbReference>
<dbReference type="GO" id="GO:0008270">
    <property type="term" value="F:zinc ion binding"/>
    <property type="evidence" value="ECO:0007669"/>
    <property type="project" value="InterPro"/>
</dbReference>
<organism evidence="2 3">
    <name type="scientific">Bdellovibrio bacteriovorus</name>
    <dbReference type="NCBI Taxonomy" id="959"/>
    <lineage>
        <taxon>Bacteria</taxon>
        <taxon>Pseudomonadati</taxon>
        <taxon>Bdellovibrionota</taxon>
        <taxon>Bdellovibrionia</taxon>
        <taxon>Bdellovibrionales</taxon>
        <taxon>Pseudobdellovibrionaceae</taxon>
        <taxon>Bdellovibrio</taxon>
    </lineage>
</organism>
<evidence type="ECO:0000313" key="2">
    <source>
        <dbReference type="EMBL" id="ASD64098.1"/>
    </source>
</evidence>
<proteinExistence type="predicted"/>
<protein>
    <submittedName>
        <fullName evidence="2">Aminopeptidase</fullName>
    </submittedName>
</protein>
<sequence>MSKAQALNKLLIVVGLLFILLVSMQSHGQTLHHKLNVELYPGLKMIKAQDTLTFPKDSPRKISFLLHKDLQVSVTSSDDSVVLLHPATQKEPYAEYGLTLGNIDNKVSVQYFGVIFDPVLNDNSNGLIAPEGATLFGSTYWYPFFLGSQNSFEVTVQTPGDWMSLVQGQIASTLVEGSIRTSRFVEIYPQEEIYLVAGPFKSYQVDTPSGKKVQVLLRRDDPALAQSFLTLVPEYIKHYSQIIAPYPYSSFSVVENFWETGYGMPSFTLLGPTVLRLPFILNSSLPHEVLHNWWGNSVYVDYEKGNWCEGLTTYMADYWQQEKAGSERTYRMNTLLNYMDFVASSPEKDFPLRQFRGRHNSSSQAVGYGKSMMLFHMLEFRFGKETFNKALQDFYTRNLFKKASFTEIQNSFEAVTNQNLETFFSQWLDRKGAPEIELGDVRIMKWHDGSTSTTYVLSQKQAELYDLNIPVIWTLESGAEIRQMARLSDKSQFYSLTSPSRPVKVSVDPDFRLFRRLYTEERPATLSSVLGASEIHYYFDPADVTAKQFVEVWSQKTEGSDVLHFSGEPLDVPAQGAMVFVGDQQNFVNFMKTQLAEQSLQITTDTMTIEGQKYSLNEVSTVLVARLKNHAQQTVVWVRWSPDNNAAEWASRLTHYGTFGVLVFKGRPVIHKSTWPVLASPLQRAL</sequence>
<dbReference type="GO" id="GO:0004177">
    <property type="term" value="F:aminopeptidase activity"/>
    <property type="evidence" value="ECO:0007669"/>
    <property type="project" value="UniProtKB-KW"/>
</dbReference>
<keyword evidence="2" id="KW-0378">Hydrolase</keyword>
<dbReference type="InterPro" id="IPR034015">
    <property type="entry name" value="M1_LTA4H"/>
</dbReference>
<dbReference type="Proteomes" id="UP000197003">
    <property type="component" value="Chromosome"/>
</dbReference>
<dbReference type="InterPro" id="IPR027268">
    <property type="entry name" value="Peptidase_M4/M1_CTD_sf"/>
</dbReference>
<evidence type="ECO:0000259" key="1">
    <source>
        <dbReference type="Pfam" id="PF01433"/>
    </source>
</evidence>
<dbReference type="GO" id="GO:0008237">
    <property type="term" value="F:metallopeptidase activity"/>
    <property type="evidence" value="ECO:0007669"/>
    <property type="project" value="InterPro"/>
</dbReference>
<dbReference type="SUPFAM" id="SSF55486">
    <property type="entry name" value="Metalloproteases ('zincins'), catalytic domain"/>
    <property type="match status" value="1"/>
</dbReference>
<gene>
    <name evidence="2" type="ORF">B9G79_11240</name>
</gene>
<evidence type="ECO:0000313" key="3">
    <source>
        <dbReference type="Proteomes" id="UP000197003"/>
    </source>
</evidence>
<name>A0A1Z3N9E6_BDEBC</name>
<dbReference type="InterPro" id="IPR014782">
    <property type="entry name" value="Peptidase_M1_dom"/>
</dbReference>
<dbReference type="OrthoDB" id="9762302at2"/>